<evidence type="ECO:0000313" key="1">
    <source>
        <dbReference type="EMBL" id="CAH2058473.1"/>
    </source>
</evidence>
<name>A0ABN8IIJ0_9NEOP</name>
<protein>
    <submittedName>
        <fullName evidence="1">Uncharacterized protein</fullName>
    </submittedName>
</protein>
<proteinExistence type="predicted"/>
<sequence>MWFATSPTLRGRITRPRCRGRRPAHCVQRLAARRPAAATAAATAATRPRYRGAVAEVPRTCTAQTAAVAHSFHEFLSGFQIQS</sequence>
<dbReference type="EMBL" id="OW152837">
    <property type="protein sequence ID" value="CAH2058473.1"/>
    <property type="molecule type" value="Genomic_DNA"/>
</dbReference>
<evidence type="ECO:0000313" key="2">
    <source>
        <dbReference type="Proteomes" id="UP000837857"/>
    </source>
</evidence>
<accession>A0ABN8IIJ0</accession>
<reference evidence="1" key="1">
    <citation type="submission" date="2022-03" db="EMBL/GenBank/DDBJ databases">
        <authorList>
            <person name="Martin H S."/>
        </authorList>
    </citation>
    <scope>NUCLEOTIDE SEQUENCE</scope>
</reference>
<feature type="non-terminal residue" evidence="1">
    <location>
        <position position="83"/>
    </location>
</feature>
<gene>
    <name evidence="1" type="ORF">IPOD504_LOCUS10606</name>
</gene>
<organism evidence="1 2">
    <name type="scientific">Iphiclides podalirius</name>
    <name type="common">scarce swallowtail</name>
    <dbReference type="NCBI Taxonomy" id="110791"/>
    <lineage>
        <taxon>Eukaryota</taxon>
        <taxon>Metazoa</taxon>
        <taxon>Ecdysozoa</taxon>
        <taxon>Arthropoda</taxon>
        <taxon>Hexapoda</taxon>
        <taxon>Insecta</taxon>
        <taxon>Pterygota</taxon>
        <taxon>Neoptera</taxon>
        <taxon>Endopterygota</taxon>
        <taxon>Lepidoptera</taxon>
        <taxon>Glossata</taxon>
        <taxon>Ditrysia</taxon>
        <taxon>Papilionoidea</taxon>
        <taxon>Papilionidae</taxon>
        <taxon>Papilioninae</taxon>
        <taxon>Iphiclides</taxon>
    </lineage>
</organism>
<dbReference type="Proteomes" id="UP000837857">
    <property type="component" value="Chromosome 25"/>
</dbReference>
<keyword evidence="2" id="KW-1185">Reference proteome</keyword>